<dbReference type="GO" id="GO:0042277">
    <property type="term" value="F:peptide binding"/>
    <property type="evidence" value="ECO:0007669"/>
    <property type="project" value="TreeGrafter"/>
</dbReference>
<dbReference type="InterPro" id="IPR050344">
    <property type="entry name" value="Peptidase_M1_aminopeptidases"/>
</dbReference>
<accession>A0A7R9C1A9</accession>
<keyword evidence="4" id="KW-1185">Reference proteome</keyword>
<organism evidence="3">
    <name type="scientific">Notodromas monacha</name>
    <dbReference type="NCBI Taxonomy" id="399045"/>
    <lineage>
        <taxon>Eukaryota</taxon>
        <taxon>Metazoa</taxon>
        <taxon>Ecdysozoa</taxon>
        <taxon>Arthropoda</taxon>
        <taxon>Crustacea</taxon>
        <taxon>Oligostraca</taxon>
        <taxon>Ostracoda</taxon>
        <taxon>Podocopa</taxon>
        <taxon>Podocopida</taxon>
        <taxon>Cypridocopina</taxon>
        <taxon>Cypridoidea</taxon>
        <taxon>Cyprididae</taxon>
        <taxon>Notodromas</taxon>
    </lineage>
</organism>
<dbReference type="GO" id="GO:0006508">
    <property type="term" value="P:proteolysis"/>
    <property type="evidence" value="ECO:0007669"/>
    <property type="project" value="TreeGrafter"/>
</dbReference>
<dbReference type="Gene3D" id="1.25.50.20">
    <property type="match status" value="1"/>
</dbReference>
<dbReference type="EMBL" id="CAJPEX010014615">
    <property type="protein sequence ID" value="CAG0925580.1"/>
    <property type="molecule type" value="Genomic_DNA"/>
</dbReference>
<dbReference type="AlphaFoldDB" id="A0A7R9C1A9"/>
<dbReference type="GO" id="GO:0070006">
    <property type="term" value="F:metalloaminopeptidase activity"/>
    <property type="evidence" value="ECO:0007669"/>
    <property type="project" value="TreeGrafter"/>
</dbReference>
<evidence type="ECO:0000313" key="4">
    <source>
        <dbReference type="Proteomes" id="UP000678499"/>
    </source>
</evidence>
<dbReference type="GO" id="GO:0005737">
    <property type="term" value="C:cytoplasm"/>
    <property type="evidence" value="ECO:0007669"/>
    <property type="project" value="TreeGrafter"/>
</dbReference>
<gene>
    <name evidence="3" type="ORF">NMOB1V02_LOCUS13030</name>
</gene>
<feature type="non-terminal residue" evidence="3">
    <location>
        <position position="140"/>
    </location>
</feature>
<dbReference type="OrthoDB" id="510539at2759"/>
<dbReference type="GO" id="GO:0016020">
    <property type="term" value="C:membrane"/>
    <property type="evidence" value="ECO:0007669"/>
    <property type="project" value="TreeGrafter"/>
</dbReference>
<evidence type="ECO:0000256" key="1">
    <source>
        <dbReference type="ARBA" id="ARBA00010136"/>
    </source>
</evidence>
<evidence type="ECO:0000313" key="3">
    <source>
        <dbReference type="EMBL" id="CAD7285428.1"/>
    </source>
</evidence>
<dbReference type="EMBL" id="OA896652">
    <property type="protein sequence ID" value="CAD7285428.1"/>
    <property type="molecule type" value="Genomic_DNA"/>
</dbReference>
<name>A0A7R9C1A9_9CRUS</name>
<dbReference type="InterPro" id="IPR024571">
    <property type="entry name" value="ERAP1-like_C_dom"/>
</dbReference>
<comment type="similarity">
    <text evidence="1">Belongs to the peptidase M1 family.</text>
</comment>
<feature type="domain" description="ERAP1-like C-terminal" evidence="2">
    <location>
        <begin position="4"/>
        <end position="139"/>
    </location>
</feature>
<dbReference type="PANTHER" id="PTHR11533">
    <property type="entry name" value="PROTEASE M1 ZINC METALLOPROTEASE"/>
    <property type="match status" value="1"/>
</dbReference>
<protein>
    <recommendedName>
        <fullName evidence="2">ERAP1-like C-terminal domain-containing protein</fullName>
    </recommendedName>
</protein>
<dbReference type="GO" id="GO:0005615">
    <property type="term" value="C:extracellular space"/>
    <property type="evidence" value="ECO:0007669"/>
    <property type="project" value="TreeGrafter"/>
</dbReference>
<dbReference type="GO" id="GO:0043171">
    <property type="term" value="P:peptide catabolic process"/>
    <property type="evidence" value="ECO:0007669"/>
    <property type="project" value="TreeGrafter"/>
</dbReference>
<sequence>MLERSAGYGYFREYMKTLLNGTLVEFENLEDIKPEYTQDVTQLFKDVLIQERACKYGVDKCKSDASAQYKEWMTNYDEASPDNATISPNVNSIVYCYGVANGGEEEWNHAWRHYTKTNLASEKTAMLSAMACTEEVWLLS</sequence>
<reference evidence="3" key="1">
    <citation type="submission" date="2020-11" db="EMBL/GenBank/DDBJ databases">
        <authorList>
            <person name="Tran Van P."/>
        </authorList>
    </citation>
    <scope>NUCLEOTIDE SEQUENCE</scope>
</reference>
<proteinExistence type="inferred from homology"/>
<dbReference type="Pfam" id="PF11838">
    <property type="entry name" value="ERAP1_C"/>
    <property type="match status" value="1"/>
</dbReference>
<dbReference type="PANTHER" id="PTHR11533:SF253">
    <property type="entry name" value="AMINOPEPTIDASE-RELATED"/>
    <property type="match status" value="1"/>
</dbReference>
<evidence type="ECO:0000259" key="2">
    <source>
        <dbReference type="Pfam" id="PF11838"/>
    </source>
</evidence>
<dbReference type="GO" id="GO:0008270">
    <property type="term" value="F:zinc ion binding"/>
    <property type="evidence" value="ECO:0007669"/>
    <property type="project" value="TreeGrafter"/>
</dbReference>
<dbReference type="Proteomes" id="UP000678499">
    <property type="component" value="Unassembled WGS sequence"/>
</dbReference>